<feature type="compositionally biased region" description="Polar residues" evidence="2">
    <location>
        <begin position="447"/>
        <end position="457"/>
    </location>
</feature>
<evidence type="ECO:0000313" key="4">
    <source>
        <dbReference type="Proteomes" id="UP000039865"/>
    </source>
</evidence>
<dbReference type="Proteomes" id="UP000039865">
    <property type="component" value="Unassembled WGS sequence"/>
</dbReference>
<accession>A0A078BBY7</accession>
<keyword evidence="1" id="KW-0175">Coiled coil</keyword>
<proteinExistence type="predicted"/>
<dbReference type="EMBL" id="CCKQ01019102">
    <property type="protein sequence ID" value="CDW91113.1"/>
    <property type="molecule type" value="Genomic_DNA"/>
</dbReference>
<dbReference type="OrthoDB" id="324531at2759"/>
<dbReference type="AlphaFoldDB" id="A0A078BBY7"/>
<protein>
    <recommendedName>
        <fullName evidence="5">CCDC81 HU domain-containing protein</fullName>
    </recommendedName>
</protein>
<gene>
    <name evidence="3" type="primary">Contig15039.g16021</name>
    <name evidence="3" type="ORF">STYLEM_20263</name>
</gene>
<evidence type="ECO:0000313" key="3">
    <source>
        <dbReference type="EMBL" id="CDW91113.1"/>
    </source>
</evidence>
<keyword evidence="4" id="KW-1185">Reference proteome</keyword>
<feature type="coiled-coil region" evidence="1">
    <location>
        <begin position="307"/>
        <end position="356"/>
    </location>
</feature>
<evidence type="ECO:0000256" key="1">
    <source>
        <dbReference type="SAM" id="Coils"/>
    </source>
</evidence>
<evidence type="ECO:0000256" key="2">
    <source>
        <dbReference type="SAM" id="MobiDB-lite"/>
    </source>
</evidence>
<feature type="coiled-coil region" evidence="1">
    <location>
        <begin position="533"/>
        <end position="575"/>
    </location>
</feature>
<sequence length="690" mass="82248">MKQSFLGEKHLIKLCVLSPKYTKDFIAQLHSQHSIAVQNPENKNELNKETMKQFYKVWSGLTKYLKSQCDKSRCVDFPLVGRFLKKNINDREITIFVPHIDFVESGRFKFLENDSNVSPLNKQVQIEVSRQSKEIKLDLKIGFLHSFPNGDLQFENYDQPENYENERFEPRQLQQGQNDNPYETYSILQSNASKSIAGYSHQFSVRTPQTYGEKSVYSKTHSQMNRTVNDWSKKRWSNVVKKNQDDNKTEIYSKFSKGRLNNSDYDFVAEQMKKNEFISNETFEAFMAKKMKTRPGKRIKFPQTTQAENQKELLDQYLTQIRDKERKKLEDRRQKIDEEKQNLEQLTQQIIIENQKMNITSQTKKIKFKEGIEEGKHEKNQVKLMEREAKFNESPTYFFPFTHGDHIEKQREHIRQELRDDLQNAIRSSSNVVKGQSGDYTERAYQNRDSTQRSNTPSLLNATHRTYFHPQGDKKQEELRQRFVQEQPNFIKPHDIHRSRVADETKVQDALVNARQRFEQELMLKKKFNQDNIAEVQRQVEESNSYYHQMEQQKKQQMLETRKILEQQMKEEQYRKYLQKNEIKIPTNTTYGPQETEEISQLLRDKKLVEQENMRKILMEQMKGKSDNVHMQKQIERELEKINLQKISKLLEDQQSVEKSKDKSNKNQYKEVWLDQASMGHRLKAEEKVL</sequence>
<name>A0A078BBY7_STYLE</name>
<organism evidence="3 4">
    <name type="scientific">Stylonychia lemnae</name>
    <name type="common">Ciliate</name>
    <dbReference type="NCBI Taxonomy" id="5949"/>
    <lineage>
        <taxon>Eukaryota</taxon>
        <taxon>Sar</taxon>
        <taxon>Alveolata</taxon>
        <taxon>Ciliophora</taxon>
        <taxon>Intramacronucleata</taxon>
        <taxon>Spirotrichea</taxon>
        <taxon>Stichotrichia</taxon>
        <taxon>Sporadotrichida</taxon>
        <taxon>Oxytrichidae</taxon>
        <taxon>Stylonychinae</taxon>
        <taxon>Stylonychia</taxon>
    </lineage>
</organism>
<evidence type="ECO:0008006" key="5">
    <source>
        <dbReference type="Google" id="ProtNLM"/>
    </source>
</evidence>
<dbReference type="InParanoid" id="A0A078BBY7"/>
<feature type="region of interest" description="Disordered" evidence="2">
    <location>
        <begin position="429"/>
        <end position="457"/>
    </location>
</feature>
<reference evidence="3 4" key="1">
    <citation type="submission" date="2014-06" db="EMBL/GenBank/DDBJ databases">
        <authorList>
            <person name="Swart Estienne"/>
        </authorList>
    </citation>
    <scope>NUCLEOTIDE SEQUENCE [LARGE SCALE GENOMIC DNA]</scope>
    <source>
        <strain evidence="3 4">130c</strain>
    </source>
</reference>